<dbReference type="AlphaFoldDB" id="S3CTN8"/>
<dbReference type="OrthoDB" id="3556862at2759"/>
<keyword evidence="3" id="KW-1185">Reference proteome</keyword>
<gene>
    <name evidence="2" type="ORF">GLAREA_00193</name>
</gene>
<name>S3CTN8_GLAL2</name>
<dbReference type="RefSeq" id="XP_008083144.1">
    <property type="nucleotide sequence ID" value="XM_008084953.1"/>
</dbReference>
<dbReference type="KEGG" id="glz:GLAREA_00193"/>
<dbReference type="Proteomes" id="UP000016922">
    <property type="component" value="Unassembled WGS sequence"/>
</dbReference>
<reference evidence="2 3" key="1">
    <citation type="journal article" date="2013" name="BMC Genomics">
        <title>Genomics-driven discovery of the pneumocandin biosynthetic gene cluster in the fungus Glarea lozoyensis.</title>
        <authorList>
            <person name="Chen L."/>
            <person name="Yue Q."/>
            <person name="Zhang X."/>
            <person name="Xiang M."/>
            <person name="Wang C."/>
            <person name="Li S."/>
            <person name="Che Y."/>
            <person name="Ortiz-Lopez F.J."/>
            <person name="Bills G.F."/>
            <person name="Liu X."/>
            <person name="An Z."/>
        </authorList>
    </citation>
    <scope>NUCLEOTIDE SEQUENCE [LARGE SCALE GENOMIC DNA]</scope>
    <source>
        <strain evidence="3">ATCC 20868 / MF5171</strain>
    </source>
</reference>
<dbReference type="PANTHER" id="PTHR42080:SF1">
    <property type="entry name" value="SRR1-LIKE DOMAIN-CONTAINING PROTEIN"/>
    <property type="match status" value="1"/>
</dbReference>
<dbReference type="EMBL" id="KE145367">
    <property type="protein sequence ID" value="EPE29035.1"/>
    <property type="molecule type" value="Genomic_DNA"/>
</dbReference>
<dbReference type="HOGENOM" id="CLU_709909_0_0_1"/>
<sequence length="389" mass="44643">MSIDFLLEDAKARVGEPRPVPEFGLRITPLSRDKVKKMSNDEQETEKVKRTNFLSITHGNSFYFDMFAYERFLADLKEAGKLVEVAQLTIEKFLESMRWLREKFPNGPDSEAAKDQQKRIVRQRDFAGMDGIFPKHLEEFRKTRVCERLLDLFMKPVAKDVKENSRSTKRELKDGAKRIRNIVAFGLGEFELPARKNADSDAQNTLIQHAAVVAIRDALEAQLGLQIPVFLQDPVYVQAEVELAKQHRMTIVRYGPGHQVGWNKINENSLVIHFGIPYPVFAFIDEFEQVGAILSSPQYKRKWTPFPDEDTLLWTKFLKFTDEKGERRLLYSAKHDDNVVADKVNAEYAKFPLCLDDLELTEMEGIEKKPSSSHLGGSTALYLRKSTNA</sequence>
<dbReference type="GeneID" id="19459253"/>
<proteinExistence type="predicted"/>
<protein>
    <recommendedName>
        <fullName evidence="1">SRR1-like domain-containing protein</fullName>
    </recommendedName>
</protein>
<feature type="domain" description="SRR1-like" evidence="1">
    <location>
        <begin position="173"/>
        <end position="337"/>
    </location>
</feature>
<dbReference type="InterPro" id="IPR012942">
    <property type="entry name" value="SRR1-like"/>
</dbReference>
<accession>S3CTN8</accession>
<evidence type="ECO:0000313" key="3">
    <source>
        <dbReference type="Proteomes" id="UP000016922"/>
    </source>
</evidence>
<evidence type="ECO:0000313" key="2">
    <source>
        <dbReference type="EMBL" id="EPE29035.1"/>
    </source>
</evidence>
<dbReference type="Pfam" id="PF07985">
    <property type="entry name" value="SRR1"/>
    <property type="match status" value="1"/>
</dbReference>
<organism evidence="2 3">
    <name type="scientific">Glarea lozoyensis (strain ATCC 20868 / MF5171)</name>
    <dbReference type="NCBI Taxonomy" id="1116229"/>
    <lineage>
        <taxon>Eukaryota</taxon>
        <taxon>Fungi</taxon>
        <taxon>Dikarya</taxon>
        <taxon>Ascomycota</taxon>
        <taxon>Pezizomycotina</taxon>
        <taxon>Leotiomycetes</taxon>
        <taxon>Helotiales</taxon>
        <taxon>Helotiaceae</taxon>
        <taxon>Glarea</taxon>
    </lineage>
</organism>
<evidence type="ECO:0000259" key="1">
    <source>
        <dbReference type="Pfam" id="PF07985"/>
    </source>
</evidence>
<dbReference type="PANTHER" id="PTHR42080">
    <property type="entry name" value="SRR1 DOMAIN-CONTAINING PROTEIN"/>
    <property type="match status" value="1"/>
</dbReference>